<evidence type="ECO:0000256" key="3">
    <source>
        <dbReference type="SAM" id="Phobius"/>
    </source>
</evidence>
<dbReference type="PANTHER" id="PTHR44068">
    <property type="entry name" value="ZGC:194242"/>
    <property type="match status" value="1"/>
</dbReference>
<keyword evidence="1" id="KW-0808">Transferase</keyword>
<proteinExistence type="inferred from homology"/>
<dbReference type="GO" id="GO:0005783">
    <property type="term" value="C:endoplasmic reticulum"/>
    <property type="evidence" value="ECO:0007669"/>
    <property type="project" value="TreeGrafter"/>
</dbReference>
<gene>
    <name evidence="6" type="ORF">KFE25_003380</name>
</gene>
<keyword evidence="3" id="KW-0472">Membrane</keyword>
<evidence type="ECO:0008006" key="8">
    <source>
        <dbReference type="Google" id="ProtNLM"/>
    </source>
</evidence>
<evidence type="ECO:0000259" key="5">
    <source>
        <dbReference type="Pfam" id="PF08498"/>
    </source>
</evidence>
<evidence type="ECO:0000313" key="6">
    <source>
        <dbReference type="EMBL" id="KAG8464317.1"/>
    </source>
</evidence>
<evidence type="ECO:0000256" key="1">
    <source>
        <dbReference type="ARBA" id="ARBA00022679"/>
    </source>
</evidence>
<keyword evidence="7" id="KW-1185">Reference proteome</keyword>
<dbReference type="InterPro" id="IPR013705">
    <property type="entry name" value="Sterol_MeTrfase_C"/>
</dbReference>
<accession>A0A8J6C7A6</accession>
<dbReference type="SUPFAM" id="SSF53335">
    <property type="entry name" value="S-adenosyl-L-methionine-dependent methyltransferases"/>
    <property type="match status" value="1"/>
</dbReference>
<dbReference type="GO" id="GO:0003838">
    <property type="term" value="F:sterol 24-C-methyltransferase activity"/>
    <property type="evidence" value="ECO:0007669"/>
    <property type="project" value="TreeGrafter"/>
</dbReference>
<evidence type="ECO:0000256" key="2">
    <source>
        <dbReference type="ARBA" id="ARBA00038188"/>
    </source>
</evidence>
<feature type="domain" description="Methyltransferase type 11" evidence="4">
    <location>
        <begin position="126"/>
        <end position="226"/>
    </location>
</feature>
<dbReference type="OrthoDB" id="540004at2759"/>
<protein>
    <recommendedName>
        <fullName evidence="8">Methyltransferase</fullName>
    </recommendedName>
</protein>
<dbReference type="InterPro" id="IPR013216">
    <property type="entry name" value="Methyltransf_11"/>
</dbReference>
<dbReference type="InterPro" id="IPR029063">
    <property type="entry name" value="SAM-dependent_MTases_sf"/>
</dbReference>
<comment type="similarity">
    <text evidence="2">Belongs to the class I-like SAM-binding methyltransferase superfamily. Erg6/SMT family.</text>
</comment>
<dbReference type="EMBL" id="JAGTXO010000013">
    <property type="protein sequence ID" value="KAG8464317.1"/>
    <property type="molecule type" value="Genomic_DNA"/>
</dbReference>
<organism evidence="6 7">
    <name type="scientific">Diacronema lutheri</name>
    <name type="common">Unicellular marine alga</name>
    <name type="synonym">Monochrysis lutheri</name>
    <dbReference type="NCBI Taxonomy" id="2081491"/>
    <lineage>
        <taxon>Eukaryota</taxon>
        <taxon>Haptista</taxon>
        <taxon>Haptophyta</taxon>
        <taxon>Pavlovophyceae</taxon>
        <taxon>Pavlovales</taxon>
        <taxon>Pavlovaceae</taxon>
        <taxon>Diacronema</taxon>
    </lineage>
</organism>
<dbReference type="AlphaFoldDB" id="A0A8J6C7A6"/>
<feature type="domain" description="Sterol methyltransferase C-terminal" evidence="5">
    <location>
        <begin position="321"/>
        <end position="372"/>
    </location>
</feature>
<dbReference type="OMA" id="SKCIANS"/>
<comment type="caution">
    <text evidence="6">The sequence shown here is derived from an EMBL/GenBank/DDBJ whole genome shotgun (WGS) entry which is preliminary data.</text>
</comment>
<dbReference type="Pfam" id="PF08498">
    <property type="entry name" value="Sterol_MT_C"/>
    <property type="match status" value="1"/>
</dbReference>
<evidence type="ECO:0000313" key="7">
    <source>
        <dbReference type="Proteomes" id="UP000751190"/>
    </source>
</evidence>
<dbReference type="CDD" id="cd02440">
    <property type="entry name" value="AdoMet_MTases"/>
    <property type="match status" value="1"/>
</dbReference>
<dbReference type="GO" id="GO:0016126">
    <property type="term" value="P:sterol biosynthetic process"/>
    <property type="evidence" value="ECO:0007669"/>
    <property type="project" value="TreeGrafter"/>
</dbReference>
<dbReference type="PANTHER" id="PTHR44068:SF1">
    <property type="entry name" value="HYPOTHETICAL LOC100005854"/>
    <property type="match status" value="1"/>
</dbReference>
<dbReference type="Proteomes" id="UP000751190">
    <property type="component" value="Unassembled WGS sequence"/>
</dbReference>
<reference evidence="6" key="1">
    <citation type="submission" date="2021-05" db="EMBL/GenBank/DDBJ databases">
        <title>The genome of the haptophyte Pavlova lutheri (Diacronema luteri, Pavlovales) - a model for lipid biosynthesis in eukaryotic algae.</title>
        <authorList>
            <person name="Hulatt C.J."/>
            <person name="Posewitz M.C."/>
        </authorList>
    </citation>
    <scope>NUCLEOTIDE SEQUENCE</scope>
    <source>
        <strain evidence="6">NIVA-4/92</strain>
    </source>
</reference>
<evidence type="ECO:0000259" key="4">
    <source>
        <dbReference type="Pfam" id="PF08241"/>
    </source>
</evidence>
<dbReference type="InterPro" id="IPR050447">
    <property type="entry name" value="Erg6_SMT_methyltransf"/>
</dbReference>
<dbReference type="Gene3D" id="3.40.50.150">
    <property type="entry name" value="Vaccinia Virus protein VP39"/>
    <property type="match status" value="1"/>
</dbReference>
<keyword evidence="3" id="KW-1133">Transmembrane helix</keyword>
<dbReference type="Pfam" id="PF08241">
    <property type="entry name" value="Methyltransf_11"/>
    <property type="match status" value="1"/>
</dbReference>
<sequence>MGGGNLYSAGMGALVAYFAFIFMNGNPTQHVEKLFKMMRQGMAGKESVAAFDKVYTSVDGNTQHNAYDGDVARSFYNLATEFYEYGWGDSFHFGTRARSEPHSKCIANSQHFVANKLRVDNFDKVLDMGCGIGGPLRGVVRATGANVTGVSINEHQIARAREITAGLSPWMQERCHFQVQDYLQIKGMEEGSYDAAFYMESSLHCEDRTKTFKEAFRLLKPGGRLVAMEYYLLPGWQPDNAEHKELMRRHLYGNGAARTPSIEEGLAQIRAAGFIVKEHFDLMAELEKVYGEDAWPWWADLQFNWAPDLLPAHPWIRKPLPYLLSVLSKLGLVPKDVPAAAELMNEGGDGLSGLGKVGAITPQYYVLGIKPE</sequence>
<feature type="transmembrane region" description="Helical" evidence="3">
    <location>
        <begin position="6"/>
        <end position="23"/>
    </location>
</feature>
<name>A0A8J6C7A6_DIALT</name>
<keyword evidence="3" id="KW-0812">Transmembrane</keyword>